<comment type="caution">
    <text evidence="1">The sequence shown here is derived from an EMBL/GenBank/DDBJ whole genome shotgun (WGS) entry which is preliminary data.</text>
</comment>
<proteinExistence type="predicted"/>
<evidence type="ECO:0000313" key="1">
    <source>
        <dbReference type="EMBL" id="OWZ17290.1"/>
    </source>
</evidence>
<organism evidence="1 2">
    <name type="scientific">Phytophthora megakarya</name>
    <dbReference type="NCBI Taxonomy" id="4795"/>
    <lineage>
        <taxon>Eukaryota</taxon>
        <taxon>Sar</taxon>
        <taxon>Stramenopiles</taxon>
        <taxon>Oomycota</taxon>
        <taxon>Peronosporomycetes</taxon>
        <taxon>Peronosporales</taxon>
        <taxon>Peronosporaceae</taxon>
        <taxon>Phytophthora</taxon>
    </lineage>
</organism>
<dbReference type="Proteomes" id="UP000198211">
    <property type="component" value="Unassembled WGS sequence"/>
</dbReference>
<gene>
    <name evidence="1" type="ORF">PHMEG_0008787</name>
</gene>
<keyword evidence="2" id="KW-1185">Reference proteome</keyword>
<sequence>MQYAQPYKKSYNPLQANIFARRFHEDFTWSSSSSNPTTGTNSCNRGLQLDLTKARVARTSHMPIKTNEWRKANTNETRKRRQRACIVCSVLKDAAVARGEDTFFHCGECKLKTSSKHV</sequence>
<evidence type="ECO:0008006" key="3">
    <source>
        <dbReference type="Google" id="ProtNLM"/>
    </source>
</evidence>
<dbReference type="AlphaFoldDB" id="A0A225WKB4"/>
<protein>
    <recommendedName>
        <fullName evidence="3">PiggyBac transposable element-derived protein domain-containing protein</fullName>
    </recommendedName>
</protein>
<name>A0A225WKB4_9STRA</name>
<dbReference type="OrthoDB" id="128547at2759"/>
<reference evidence="2" key="1">
    <citation type="submission" date="2017-03" db="EMBL/GenBank/DDBJ databases">
        <title>Phytopthora megakarya and P. palmivora, two closely related causual agents of cacao black pod achieved similar genome size and gene model numbers by different mechanisms.</title>
        <authorList>
            <person name="Ali S."/>
            <person name="Shao J."/>
            <person name="Larry D.J."/>
            <person name="Kronmiller B."/>
            <person name="Shen D."/>
            <person name="Strem M.D."/>
            <person name="Melnick R.L."/>
            <person name="Guiltinan M.J."/>
            <person name="Tyler B.M."/>
            <person name="Meinhardt L.W."/>
            <person name="Bailey B.A."/>
        </authorList>
    </citation>
    <scope>NUCLEOTIDE SEQUENCE [LARGE SCALE GENOMIC DNA]</scope>
    <source>
        <strain evidence="2">zdho120</strain>
    </source>
</reference>
<evidence type="ECO:0000313" key="2">
    <source>
        <dbReference type="Proteomes" id="UP000198211"/>
    </source>
</evidence>
<dbReference type="EMBL" id="NBNE01000779">
    <property type="protein sequence ID" value="OWZ17290.1"/>
    <property type="molecule type" value="Genomic_DNA"/>
</dbReference>
<accession>A0A225WKB4</accession>